<dbReference type="GO" id="GO:0030246">
    <property type="term" value="F:carbohydrate binding"/>
    <property type="evidence" value="ECO:0007669"/>
    <property type="project" value="InterPro"/>
</dbReference>
<dbReference type="InterPro" id="IPR011013">
    <property type="entry name" value="Gal_mutarotase_sf_dom"/>
</dbReference>
<dbReference type="Proteomes" id="UP000255334">
    <property type="component" value="Unassembled WGS sequence"/>
</dbReference>
<dbReference type="Pfam" id="PF01263">
    <property type="entry name" value="Aldose_epim"/>
    <property type="match status" value="1"/>
</dbReference>
<dbReference type="EMBL" id="QRBF01000002">
    <property type="protein sequence ID" value="RDS85269.1"/>
    <property type="molecule type" value="Genomic_DNA"/>
</dbReference>
<protein>
    <submittedName>
        <fullName evidence="1">Aldose epimerase</fullName>
    </submittedName>
</protein>
<dbReference type="InterPro" id="IPR008183">
    <property type="entry name" value="Aldose_1/G6P_1-epimerase"/>
</dbReference>
<dbReference type="InterPro" id="IPR014718">
    <property type="entry name" value="GH-type_carb-bd"/>
</dbReference>
<proteinExistence type="predicted"/>
<name>A0A370XA22_9GAMM</name>
<dbReference type="GO" id="GO:0005975">
    <property type="term" value="P:carbohydrate metabolic process"/>
    <property type="evidence" value="ECO:0007669"/>
    <property type="project" value="InterPro"/>
</dbReference>
<evidence type="ECO:0000313" key="2">
    <source>
        <dbReference type="Proteomes" id="UP000255334"/>
    </source>
</evidence>
<organism evidence="1 2">
    <name type="scientific">Dyella psychrodurans</name>
    <dbReference type="NCBI Taxonomy" id="1927960"/>
    <lineage>
        <taxon>Bacteria</taxon>
        <taxon>Pseudomonadati</taxon>
        <taxon>Pseudomonadota</taxon>
        <taxon>Gammaproteobacteria</taxon>
        <taxon>Lysobacterales</taxon>
        <taxon>Rhodanobacteraceae</taxon>
        <taxon>Dyella</taxon>
    </lineage>
</organism>
<accession>A0A370XA22</accession>
<gene>
    <name evidence="1" type="ORF">DWU99_06970</name>
</gene>
<reference evidence="1 2" key="1">
    <citation type="submission" date="2018-07" db="EMBL/GenBank/DDBJ databases">
        <title>Dyella monticola sp. nov. and Dyella psychrodurans sp. nov. isolated from monsoon evergreen broad-leaved forest soil of Dinghu Mountain, China.</title>
        <authorList>
            <person name="Gao Z."/>
            <person name="Qiu L."/>
        </authorList>
    </citation>
    <scope>NUCLEOTIDE SEQUENCE [LARGE SCALE GENOMIC DNA]</scope>
    <source>
        <strain evidence="1 2">4MSK11</strain>
    </source>
</reference>
<comment type="caution">
    <text evidence="1">The sequence shown here is derived from an EMBL/GenBank/DDBJ whole genome shotgun (WGS) entry which is preliminary data.</text>
</comment>
<dbReference type="OrthoDB" id="9808779at2"/>
<keyword evidence="2" id="KW-1185">Reference proteome</keyword>
<evidence type="ECO:0000313" key="1">
    <source>
        <dbReference type="EMBL" id="RDS85269.1"/>
    </source>
</evidence>
<dbReference type="SUPFAM" id="SSF74650">
    <property type="entry name" value="Galactose mutarotase-like"/>
    <property type="match status" value="1"/>
</dbReference>
<sequence length="275" mass="30903">MDLACHDAQSPMSPGPLVRIAYGMLAVDIAPSAGGRIAQITCDHVAWLVGHDEGNEAMIAWGSYPMLPWAGRIRHGRFHFRGRDYQLPLNFGSHAIHGFAFGMPWWIDAHSPTHVDLSLPLPEDESWPFGGVARQRIEVSQDRLRMTLSLTAGEQPMPASIGWHPWFRKPDRVEFAPTRMYPRDAEGIATLPLIDPPQGPWDDCFLNDKPVFIHREGQRIRLTSNCDHWVVYDETDHATCIEPQSGPPDAFNLAPTQSFSPGSTLSAWFELEWMS</sequence>
<dbReference type="GO" id="GO:0016853">
    <property type="term" value="F:isomerase activity"/>
    <property type="evidence" value="ECO:0007669"/>
    <property type="project" value="InterPro"/>
</dbReference>
<dbReference type="Gene3D" id="2.70.98.10">
    <property type="match status" value="1"/>
</dbReference>
<dbReference type="AlphaFoldDB" id="A0A370XA22"/>